<feature type="binding site" evidence="1">
    <location>
        <position position="188"/>
    </location>
    <ligand>
        <name>2-oxoglutarate</name>
        <dbReference type="ChEBI" id="CHEBI:16810"/>
    </ligand>
</feature>
<accession>A0A316VNA6</accession>
<evidence type="ECO:0000256" key="1">
    <source>
        <dbReference type="PIRSR" id="PIRSR632852-1"/>
    </source>
</evidence>
<feature type="compositionally biased region" description="Basic and acidic residues" evidence="2">
    <location>
        <begin position="1"/>
        <end position="17"/>
    </location>
</feature>
<dbReference type="GO" id="GO:0006307">
    <property type="term" value="P:DNA alkylation repair"/>
    <property type="evidence" value="ECO:0007669"/>
    <property type="project" value="TreeGrafter"/>
</dbReference>
<feature type="domain" description="Fe2OG dioxygenase" evidence="3">
    <location>
        <begin position="169"/>
        <end position="275"/>
    </location>
</feature>
<dbReference type="PANTHER" id="PTHR31573">
    <property type="entry name" value="ALPHA-KETOGLUTARATE-DEPENDENT DIOXYGENASE ALKB HOMOLOG 2"/>
    <property type="match status" value="1"/>
</dbReference>
<dbReference type="PROSITE" id="PS51471">
    <property type="entry name" value="FE2OG_OXY"/>
    <property type="match status" value="1"/>
</dbReference>
<dbReference type="InParanoid" id="A0A316VNA6"/>
<dbReference type="AlphaFoldDB" id="A0A316VNA6"/>
<dbReference type="InterPro" id="IPR005123">
    <property type="entry name" value="Oxoglu/Fe-dep_dioxygenase_dom"/>
</dbReference>
<feature type="binding site" evidence="1">
    <location>
        <position position="250"/>
    </location>
    <ligand>
        <name>2-oxoglutarate</name>
        <dbReference type="ChEBI" id="CHEBI:16810"/>
    </ligand>
</feature>
<protein>
    <recommendedName>
        <fullName evidence="3">Fe2OG dioxygenase domain-containing protein</fullName>
    </recommendedName>
</protein>
<dbReference type="RefSeq" id="XP_025365960.1">
    <property type="nucleotide sequence ID" value="XM_025515020.1"/>
</dbReference>
<feature type="binding site" evidence="1">
    <location>
        <position position="178"/>
    </location>
    <ligand>
        <name>2-oxoglutarate</name>
        <dbReference type="ChEBI" id="CHEBI:16810"/>
    </ligand>
</feature>
<dbReference type="OrthoDB" id="545910at2759"/>
<dbReference type="Pfam" id="PF13532">
    <property type="entry name" value="2OG-FeII_Oxy_2"/>
    <property type="match status" value="1"/>
</dbReference>
<dbReference type="Gene3D" id="2.60.120.590">
    <property type="entry name" value="Alpha-ketoglutarate-dependent dioxygenase AlkB-like"/>
    <property type="match status" value="1"/>
</dbReference>
<reference evidence="4 5" key="1">
    <citation type="journal article" date="2018" name="Mol. Biol. Evol.">
        <title>Broad Genomic Sampling Reveals a Smut Pathogenic Ancestry of the Fungal Clade Ustilaginomycotina.</title>
        <authorList>
            <person name="Kijpornyongpan T."/>
            <person name="Mondo S.J."/>
            <person name="Barry K."/>
            <person name="Sandor L."/>
            <person name="Lee J."/>
            <person name="Lipzen A."/>
            <person name="Pangilinan J."/>
            <person name="LaButti K."/>
            <person name="Hainaut M."/>
            <person name="Henrissat B."/>
            <person name="Grigoriev I.V."/>
            <person name="Spatafora J.W."/>
            <person name="Aime M.C."/>
        </authorList>
    </citation>
    <scope>NUCLEOTIDE SEQUENCE [LARGE SCALE GENOMIC DNA]</scope>
    <source>
        <strain evidence="4 5">MCA 4658</strain>
    </source>
</reference>
<feature type="binding site" evidence="1">
    <location>
        <position position="272"/>
    </location>
    <ligand>
        <name>2-oxoglutarate</name>
        <dbReference type="ChEBI" id="CHEBI:16810"/>
    </ligand>
</feature>
<gene>
    <name evidence="4" type="ORF">IE81DRAFT_327132</name>
</gene>
<dbReference type="InterPro" id="IPR037151">
    <property type="entry name" value="AlkB-like_sf"/>
</dbReference>
<feature type="binding site" evidence="1">
    <location>
        <position position="270"/>
    </location>
    <ligand>
        <name>2-oxoglutarate</name>
        <dbReference type="ChEBI" id="CHEBI:16810"/>
    </ligand>
</feature>
<dbReference type="InterPro" id="IPR032852">
    <property type="entry name" value="ALKBH2"/>
</dbReference>
<evidence type="ECO:0000313" key="4">
    <source>
        <dbReference type="EMBL" id="PWN38800.1"/>
    </source>
</evidence>
<evidence type="ECO:0000259" key="3">
    <source>
        <dbReference type="PROSITE" id="PS51471"/>
    </source>
</evidence>
<organism evidence="4 5">
    <name type="scientific">Ceraceosorus guamensis</name>
    <dbReference type="NCBI Taxonomy" id="1522189"/>
    <lineage>
        <taxon>Eukaryota</taxon>
        <taxon>Fungi</taxon>
        <taxon>Dikarya</taxon>
        <taxon>Basidiomycota</taxon>
        <taxon>Ustilaginomycotina</taxon>
        <taxon>Exobasidiomycetes</taxon>
        <taxon>Ceraceosorales</taxon>
        <taxon>Ceraceosoraceae</taxon>
        <taxon>Ceraceosorus</taxon>
    </lineage>
</organism>
<sequence length="278" mass="32158">MKRHHEGHDEAEQERQPSKRARAAASTKRTKAGKGRDQEPVANVLDVRNGTHVNAGYMAPVTRRDFIEAHRVSGLEDSEVYYMARWITRDQAERWRKELDELPQWYRPTLKVYGREIKQSRAIAAFSREAGLPLKYSGHEVEMHCPFPPLLDEIAKRLCTKEMLGEEVRFNHAMLNRYDDGSVYIGKHSDNLENQVIVTVSLGAERTFTFEEKKVKSTVDKARQSRKRSLVLESGSVLVMQGDVQKRFTHEIARESKKSPIYSQPRTSITFRQLVYEK</sequence>
<dbReference type="GO" id="GO:0051747">
    <property type="term" value="F:cytosine C-5 DNA demethylase activity"/>
    <property type="evidence" value="ECO:0007669"/>
    <property type="project" value="TreeGrafter"/>
</dbReference>
<feature type="region of interest" description="Disordered" evidence="2">
    <location>
        <begin position="1"/>
        <end position="42"/>
    </location>
</feature>
<feature type="binding site" evidence="1">
    <location>
        <position position="266"/>
    </location>
    <ligand>
        <name>2-oxoglutarate</name>
        <dbReference type="ChEBI" id="CHEBI:16810"/>
    </ligand>
</feature>
<feature type="compositionally biased region" description="Basic residues" evidence="2">
    <location>
        <begin position="18"/>
        <end position="33"/>
    </location>
</feature>
<feature type="binding site" evidence="1">
    <location>
        <position position="176"/>
    </location>
    <ligand>
        <name>2-oxoglutarate</name>
        <dbReference type="ChEBI" id="CHEBI:16810"/>
    </ligand>
</feature>
<dbReference type="Proteomes" id="UP000245783">
    <property type="component" value="Unassembled WGS sequence"/>
</dbReference>
<keyword evidence="5" id="KW-1185">Reference proteome</keyword>
<dbReference type="InterPro" id="IPR027450">
    <property type="entry name" value="AlkB-like"/>
</dbReference>
<dbReference type="GeneID" id="37036890"/>
<dbReference type="GO" id="GO:0008198">
    <property type="term" value="F:ferrous iron binding"/>
    <property type="evidence" value="ECO:0007669"/>
    <property type="project" value="TreeGrafter"/>
</dbReference>
<dbReference type="GO" id="GO:0035516">
    <property type="term" value="F:broad specificity oxidative DNA demethylase activity"/>
    <property type="evidence" value="ECO:0007669"/>
    <property type="project" value="TreeGrafter"/>
</dbReference>
<evidence type="ECO:0000313" key="5">
    <source>
        <dbReference type="Proteomes" id="UP000245783"/>
    </source>
</evidence>
<dbReference type="PANTHER" id="PTHR31573:SF1">
    <property type="entry name" value="DNA OXIDATIVE DEMETHYLASE ALKBH2"/>
    <property type="match status" value="1"/>
</dbReference>
<dbReference type="STRING" id="1522189.A0A316VNA6"/>
<proteinExistence type="predicted"/>
<name>A0A316VNA6_9BASI</name>
<evidence type="ECO:0000256" key="2">
    <source>
        <dbReference type="SAM" id="MobiDB-lite"/>
    </source>
</evidence>
<dbReference type="EMBL" id="KZ819535">
    <property type="protein sequence ID" value="PWN38800.1"/>
    <property type="molecule type" value="Genomic_DNA"/>
</dbReference>
<dbReference type="SUPFAM" id="SSF51197">
    <property type="entry name" value="Clavaminate synthase-like"/>
    <property type="match status" value="1"/>
</dbReference>